<evidence type="ECO:0000256" key="1">
    <source>
        <dbReference type="ARBA" id="ARBA00010116"/>
    </source>
</evidence>
<dbReference type="Proteomes" id="UP000093476">
    <property type="component" value="Unassembled WGS sequence"/>
</dbReference>
<dbReference type="InterPro" id="IPR003344">
    <property type="entry name" value="Big_1_dom"/>
</dbReference>
<dbReference type="SMART" id="SM00634">
    <property type="entry name" value="BID_1"/>
    <property type="match status" value="1"/>
</dbReference>
<organism evidence="3 4">
    <name type="scientific">Photorhabdus australis subsp. thailandensis</name>
    <dbReference type="NCBI Taxonomy" id="2805096"/>
    <lineage>
        <taxon>Bacteria</taxon>
        <taxon>Pseudomonadati</taxon>
        <taxon>Pseudomonadota</taxon>
        <taxon>Gammaproteobacteria</taxon>
        <taxon>Enterobacterales</taxon>
        <taxon>Morganellaceae</taxon>
        <taxon>Photorhabdus</taxon>
    </lineage>
</organism>
<dbReference type="PATRIC" id="fig|286156.4.peg.4209"/>
<dbReference type="STRING" id="286156.Ppb6_03647"/>
<dbReference type="SUPFAM" id="SSF49373">
    <property type="entry name" value="Invasin/intimin cell-adhesion fragments"/>
    <property type="match status" value="1"/>
</dbReference>
<name>A0A1C0TZJ9_9GAMM</name>
<dbReference type="Pfam" id="PF02369">
    <property type="entry name" value="Big_1"/>
    <property type="match status" value="1"/>
</dbReference>
<dbReference type="Gene3D" id="2.60.40.10">
    <property type="entry name" value="Immunoglobulins"/>
    <property type="match status" value="1"/>
</dbReference>
<evidence type="ECO:0000313" key="3">
    <source>
        <dbReference type="EMBL" id="OCQ51089.1"/>
    </source>
</evidence>
<dbReference type="EMBL" id="LOMY01000180">
    <property type="protein sequence ID" value="OCQ51089.1"/>
    <property type="molecule type" value="Genomic_DNA"/>
</dbReference>
<dbReference type="PROSITE" id="PS51127">
    <property type="entry name" value="BIG1"/>
    <property type="match status" value="1"/>
</dbReference>
<dbReference type="InterPro" id="IPR008964">
    <property type="entry name" value="Invasin/intimin_cell_adhesion"/>
</dbReference>
<comment type="caution">
    <text evidence="3">The sequence shown here is derived from an EMBL/GenBank/DDBJ whole genome shotgun (WGS) entry which is preliminary data.</text>
</comment>
<gene>
    <name evidence="3" type="ORF">Ppb6_03647</name>
</gene>
<reference evidence="3 4" key="1">
    <citation type="submission" date="2015-12" db="EMBL/GenBank/DDBJ databases">
        <title>Genome comparisons provide insights into the role of secondary metabolites in the pathogenic phase of the Photorhabdus life cycle.</title>
        <authorList>
            <person name="Tobias N.J."/>
            <person name="Mishra B."/>
            <person name="Gupta D.K."/>
            <person name="Thines M."/>
            <person name="Stinear T.P."/>
            <person name="Bode H.B."/>
        </authorList>
    </citation>
    <scope>NUCLEOTIDE SEQUENCE [LARGE SCALE GENOMIC DNA]</scope>
    <source>
        <strain evidence="3 4">PB68.1</strain>
    </source>
</reference>
<dbReference type="RefSeq" id="WP_065824295.1">
    <property type="nucleotide sequence ID" value="NZ_CAWMQZ010000180.1"/>
</dbReference>
<sequence length="314" mass="34571">MNDEQAPKDAKTLNWLSSEKKETADKPISIGLSVIQDSYLLHGVNVIFTLDNEYMVFKENNERKIIKGTGLLGKASVEIISSDSIPCQGNVYACLEDDTQIEAPPFQIEFTAAPQFVAAIDLDREKNEAWANDADENRVTATVYDNLGNRIKDQQVIFNADNGAMVIPPAGVTDKDGKIAVSIRSDKVGEVTLTAQSGNITKAIIVCFTTSPYRLDITDCPHWLSSFGIVSGCLYKNGIGEPNIPILVATGMFISLDDDGKNVITDKDGCFSFRIYSDYIGSSYRYTPPRTISSSISIRCLDDRIYYGTRIMLS</sequence>
<evidence type="ECO:0000313" key="4">
    <source>
        <dbReference type="Proteomes" id="UP000093476"/>
    </source>
</evidence>
<evidence type="ECO:0000259" key="2">
    <source>
        <dbReference type="PROSITE" id="PS51127"/>
    </source>
</evidence>
<dbReference type="InterPro" id="IPR013783">
    <property type="entry name" value="Ig-like_fold"/>
</dbReference>
<protein>
    <submittedName>
        <fullName evidence="3">Bacterial Ig-like domain (Group 1)</fullName>
    </submittedName>
</protein>
<accession>A0A1C0TZJ9</accession>
<dbReference type="AlphaFoldDB" id="A0A1C0TZJ9"/>
<keyword evidence="4" id="KW-1185">Reference proteome</keyword>
<feature type="domain" description="Big-1" evidence="2">
    <location>
        <begin position="119"/>
        <end position="209"/>
    </location>
</feature>
<comment type="similarity">
    <text evidence="1">Belongs to the intimin/invasin family.</text>
</comment>
<proteinExistence type="inferred from homology"/>